<dbReference type="EMBL" id="CP118375">
    <property type="protein sequence ID" value="WFD41861.1"/>
    <property type="molecule type" value="Genomic_DNA"/>
</dbReference>
<dbReference type="InterPro" id="IPR016439">
    <property type="entry name" value="Lag1/Lac1-like"/>
</dbReference>
<dbReference type="PANTHER" id="PTHR12560:SF0">
    <property type="entry name" value="LD18904P"/>
    <property type="match status" value="1"/>
</dbReference>
<evidence type="ECO:0000259" key="8">
    <source>
        <dbReference type="Pfam" id="PF03798"/>
    </source>
</evidence>
<feature type="compositionally biased region" description="Polar residues" evidence="6">
    <location>
        <begin position="21"/>
        <end position="32"/>
    </location>
</feature>
<feature type="transmembrane region" description="Helical" evidence="7">
    <location>
        <begin position="164"/>
        <end position="187"/>
    </location>
</feature>
<keyword evidence="3 7" id="KW-0812">Transmembrane</keyword>
<reference evidence="9" key="1">
    <citation type="submission" date="2023-02" db="EMBL/GenBank/DDBJ databases">
        <title>Mating type loci evolution in Malassezia.</title>
        <authorList>
            <person name="Coelho M.A."/>
        </authorList>
    </citation>
    <scope>NUCLEOTIDE SEQUENCE</scope>
    <source>
        <strain evidence="9">CBS 14136</strain>
    </source>
</reference>
<keyword evidence="9" id="KW-0012">Acyltransferase</keyword>
<comment type="subcellular location">
    <subcellularLocation>
        <location evidence="1">Membrane</location>
        <topology evidence="1">Multi-pass membrane protein</topology>
    </subcellularLocation>
</comment>
<feature type="region of interest" description="Disordered" evidence="6">
    <location>
        <begin position="1"/>
        <end position="32"/>
    </location>
</feature>
<evidence type="ECO:0000256" key="4">
    <source>
        <dbReference type="ARBA" id="ARBA00022989"/>
    </source>
</evidence>
<dbReference type="GO" id="GO:0016020">
    <property type="term" value="C:membrane"/>
    <property type="evidence" value="ECO:0007669"/>
    <property type="project" value="UniProtKB-SubCell"/>
</dbReference>
<evidence type="ECO:0000256" key="3">
    <source>
        <dbReference type="ARBA" id="ARBA00022692"/>
    </source>
</evidence>
<feature type="transmembrane region" description="Helical" evidence="7">
    <location>
        <begin position="296"/>
        <end position="321"/>
    </location>
</feature>
<protein>
    <submittedName>
        <fullName evidence="9">Sphingosine N-acyltransferase</fullName>
        <ecNumber evidence="9">2.3.1.24</ecNumber>
    </submittedName>
</protein>
<keyword evidence="9" id="KW-0808">Transferase</keyword>
<dbReference type="GO" id="GO:0050291">
    <property type="term" value="F:sphingosine N-acyltransferase activity"/>
    <property type="evidence" value="ECO:0007669"/>
    <property type="project" value="UniProtKB-EC"/>
</dbReference>
<accession>A0AAF0F8T8</accession>
<dbReference type="GO" id="GO:0046513">
    <property type="term" value="P:ceramide biosynthetic process"/>
    <property type="evidence" value="ECO:0007669"/>
    <property type="project" value="InterPro"/>
</dbReference>
<dbReference type="Proteomes" id="UP001214628">
    <property type="component" value="Chromosome 1"/>
</dbReference>
<evidence type="ECO:0000256" key="2">
    <source>
        <dbReference type="ARBA" id="ARBA00009808"/>
    </source>
</evidence>
<feature type="transmembrane region" description="Helical" evidence="7">
    <location>
        <begin position="47"/>
        <end position="65"/>
    </location>
</feature>
<evidence type="ECO:0000256" key="1">
    <source>
        <dbReference type="ARBA" id="ARBA00004141"/>
    </source>
</evidence>
<evidence type="ECO:0000256" key="6">
    <source>
        <dbReference type="SAM" id="MobiDB-lite"/>
    </source>
</evidence>
<keyword evidence="5 7" id="KW-0472">Membrane</keyword>
<evidence type="ECO:0000256" key="5">
    <source>
        <dbReference type="ARBA" id="ARBA00023136"/>
    </source>
</evidence>
<comment type="similarity">
    <text evidence="2">Belongs to the sphingosine N-acyltransferase family.</text>
</comment>
<dbReference type="InterPro" id="IPR006634">
    <property type="entry name" value="TLC-dom"/>
</dbReference>
<evidence type="ECO:0000313" key="9">
    <source>
        <dbReference type="EMBL" id="WFD41861.1"/>
    </source>
</evidence>
<proteinExistence type="inferred from homology"/>
<keyword evidence="4 7" id="KW-1133">Transmembrane helix</keyword>
<feature type="transmembrane region" description="Helical" evidence="7">
    <location>
        <begin position="253"/>
        <end position="275"/>
    </location>
</feature>
<feature type="domain" description="TLC" evidence="8">
    <location>
        <begin position="224"/>
        <end position="326"/>
    </location>
</feature>
<keyword evidence="10" id="KW-1185">Reference proteome</keyword>
<name>A0AAF0F8T8_9BASI</name>
<feature type="compositionally biased region" description="Basic residues" evidence="6">
    <location>
        <begin position="1"/>
        <end position="15"/>
    </location>
</feature>
<feature type="transmembrane region" description="Helical" evidence="7">
    <location>
        <begin position="222"/>
        <end position="241"/>
    </location>
</feature>
<dbReference type="AlphaFoldDB" id="A0AAF0F8T8"/>
<organism evidence="9 10">
    <name type="scientific">Malassezia psittaci</name>
    <dbReference type="NCBI Taxonomy" id="1821823"/>
    <lineage>
        <taxon>Eukaryota</taxon>
        <taxon>Fungi</taxon>
        <taxon>Dikarya</taxon>
        <taxon>Basidiomycota</taxon>
        <taxon>Ustilaginomycotina</taxon>
        <taxon>Malasseziomycetes</taxon>
        <taxon>Malasseziales</taxon>
        <taxon>Malasseziaceae</taxon>
        <taxon>Malassezia</taxon>
    </lineage>
</organism>
<evidence type="ECO:0000313" key="10">
    <source>
        <dbReference type="Proteomes" id="UP001214628"/>
    </source>
</evidence>
<dbReference type="Pfam" id="PF03798">
    <property type="entry name" value="TRAM_LAG1_CLN8"/>
    <property type="match status" value="1"/>
</dbReference>
<dbReference type="PANTHER" id="PTHR12560">
    <property type="entry name" value="LONGEVITY ASSURANCE FACTOR 1 LAG1"/>
    <property type="match status" value="1"/>
</dbReference>
<sequence length="347" mass="38754">MPKKSRRSGQKKASKRGAVNPPTNFVENVPSKNVSKDDKRRVLASRWGTILSVLTVGILFGLYYASQPGNCTMLTNSGPVAVMISKLLGAYHPANATFTRTCQRVHDVTGSFLFLSGETTSTKIDPQKGFSGVMSQASRLFGKETNVASSSFLSTTYAKDPRDILFAITWGIVLLAIRGILMIILLLPAARRFVKKPSSDKSASPQHQRKYHRNIERFAEQFWVFILYSTSLALVLTAKMLKYMGWQKTCDAMFGAFMITWTLTRHVGYCFVWISCIYDAPRLIAYRSPIDLKSGYLFNATIYGAFVVLLGVLQCILLVWFSMILKVTYRVLTQAGAIDSRSDEDSN</sequence>
<dbReference type="EC" id="2.3.1.24" evidence="9"/>
<gene>
    <name evidence="9" type="primary">lag1</name>
    <name evidence="9" type="ORF">MPSI1_000497</name>
</gene>
<evidence type="ECO:0000256" key="7">
    <source>
        <dbReference type="SAM" id="Phobius"/>
    </source>
</evidence>